<sequence length="609" mass="68965">MSLKLMSAVISPNIANQPKSETADKLLRQLLECVQECQKRYGGKTELATEFDSCVVALCLTLEAVLLHGIRVNPQGSALKQVASSLHLGGENPSFWPFVRTHLTKHEQERYAVLKHIWTDTGRGRAWIRAALNERSLERYFHILLSNQSILEIYYEGCAILRDLEKSSMLPNMAGGVGSILFAISIDKPELNSGIPPRIDSIKSKAEPIIEAPLSERPKTRKKKKVARQFISFDEDDSVLSTSVPSTSSSISSDTSTSNEQQQSSTKLKKILEENRMAENAKPRRKLSIETSGSREKFREIPETLTPVSHAEIGELTPVSVEINKNFESDAVVEVPTDISEVLTAVEARNTEELNKKQERIDQLSKENEILKEQVKKYVSAIQMLKNNENVTLEDLDINQQPDYQGEAKLFEKKLVQVAEMHAELMDFNVALQQSLCQKDQLVERLKAELEQLRGPCHDDDTEGEVSGNVNVWIPSAFLTGTGSSAHHVYQIFLRAGNDEWNIYRRYAQFYALHSDLKKLDPAVTSFDFPPKKSIGKKDSALVEERRKRLQVYLRRVLAHWPELSHCNSRFLLEQHLAFFKDQKDGEPNKGIFSPRRSRNTNDNHYAGL</sequence>
<proteinExistence type="predicted"/>
<dbReference type="AlphaFoldDB" id="D6X1C9"/>
<dbReference type="PANTHER" id="PTHR47194">
    <property type="entry name" value="SORTING NEXIN-29-RELATED"/>
    <property type="match status" value="1"/>
</dbReference>
<reference evidence="5 6" key="2">
    <citation type="journal article" date="2010" name="Nucleic Acids Res.">
        <title>BeetleBase in 2010: revisions to provide comprehensive genomic information for Tribolium castaneum.</title>
        <authorList>
            <person name="Kim H.S."/>
            <person name="Murphy T."/>
            <person name="Xia J."/>
            <person name="Caragea D."/>
            <person name="Park Y."/>
            <person name="Beeman R.W."/>
            <person name="Lorenzen M.D."/>
            <person name="Butcher S."/>
            <person name="Manak J.R."/>
            <person name="Brown S.J."/>
        </authorList>
    </citation>
    <scope>GENOME REANNOTATION</scope>
    <source>
        <strain evidence="5 6">Georgia GA2</strain>
    </source>
</reference>
<gene>
    <name evidence="5" type="primary">AUGUSTUS-3.0.2_12874</name>
    <name evidence="5" type="ORF">TcasGA2_TC012874</name>
</gene>
<dbReference type="HOGENOM" id="CLU_020563_1_1_1"/>
<dbReference type="PROSITE" id="PS50826">
    <property type="entry name" value="RUN"/>
    <property type="match status" value="1"/>
</dbReference>
<feature type="compositionally biased region" description="Basic and acidic residues" evidence="2">
    <location>
        <begin position="270"/>
        <end position="282"/>
    </location>
</feature>
<evidence type="ECO:0000313" key="6">
    <source>
        <dbReference type="Proteomes" id="UP000007266"/>
    </source>
</evidence>
<dbReference type="PANTHER" id="PTHR47194:SF3">
    <property type="entry name" value="SORTING NEXIN 29"/>
    <property type="match status" value="1"/>
</dbReference>
<dbReference type="InterPro" id="IPR004012">
    <property type="entry name" value="Run_dom"/>
</dbReference>
<dbReference type="SMART" id="SM00593">
    <property type="entry name" value="RUN"/>
    <property type="match status" value="1"/>
</dbReference>
<dbReference type="eggNOG" id="KOG2101">
    <property type="taxonomic scope" value="Eukaryota"/>
</dbReference>
<dbReference type="OrthoDB" id="93876at2759"/>
<dbReference type="InterPro" id="IPR037916">
    <property type="entry name" value="SNX29_PX"/>
</dbReference>
<dbReference type="InterPro" id="IPR001683">
    <property type="entry name" value="PX_dom"/>
</dbReference>
<protein>
    <submittedName>
        <fullName evidence="5">Uncharacterized protein</fullName>
    </submittedName>
</protein>
<evidence type="ECO:0000259" key="3">
    <source>
        <dbReference type="PROSITE" id="PS50195"/>
    </source>
</evidence>
<evidence type="ECO:0000313" key="5">
    <source>
        <dbReference type="EMBL" id="EFA10613.1"/>
    </source>
</evidence>
<dbReference type="Gene3D" id="1.20.58.900">
    <property type="match status" value="1"/>
</dbReference>
<dbReference type="Proteomes" id="UP000007266">
    <property type="component" value="Linkage group 9"/>
</dbReference>
<dbReference type="InParanoid" id="D6X1C9"/>
<feature type="region of interest" description="Disordered" evidence="2">
    <location>
        <begin position="239"/>
        <end position="295"/>
    </location>
</feature>
<dbReference type="CDD" id="cd17689">
    <property type="entry name" value="RUN_SNX29"/>
    <property type="match status" value="1"/>
</dbReference>
<reference evidence="5 6" key="1">
    <citation type="journal article" date="2008" name="Nature">
        <title>The genome of the model beetle and pest Tribolium castaneum.</title>
        <authorList>
            <consortium name="Tribolium Genome Sequencing Consortium"/>
            <person name="Richards S."/>
            <person name="Gibbs R.A."/>
            <person name="Weinstock G.M."/>
            <person name="Brown S.J."/>
            <person name="Denell R."/>
            <person name="Beeman R.W."/>
            <person name="Gibbs R."/>
            <person name="Beeman R.W."/>
            <person name="Brown S.J."/>
            <person name="Bucher G."/>
            <person name="Friedrich M."/>
            <person name="Grimmelikhuijzen C.J."/>
            <person name="Klingler M."/>
            <person name="Lorenzen M."/>
            <person name="Richards S."/>
            <person name="Roth S."/>
            <person name="Schroder R."/>
            <person name="Tautz D."/>
            <person name="Zdobnov E.M."/>
            <person name="Muzny D."/>
            <person name="Gibbs R.A."/>
            <person name="Weinstock G.M."/>
            <person name="Attaway T."/>
            <person name="Bell S."/>
            <person name="Buhay C.J."/>
            <person name="Chandrabose M.N."/>
            <person name="Chavez D."/>
            <person name="Clerk-Blankenburg K.P."/>
            <person name="Cree A."/>
            <person name="Dao M."/>
            <person name="Davis C."/>
            <person name="Chacko J."/>
            <person name="Dinh H."/>
            <person name="Dugan-Rocha S."/>
            <person name="Fowler G."/>
            <person name="Garner T.T."/>
            <person name="Garnes J."/>
            <person name="Gnirke A."/>
            <person name="Hawes A."/>
            <person name="Hernandez J."/>
            <person name="Hines S."/>
            <person name="Holder M."/>
            <person name="Hume J."/>
            <person name="Jhangiani S.N."/>
            <person name="Joshi V."/>
            <person name="Khan Z.M."/>
            <person name="Jackson L."/>
            <person name="Kovar C."/>
            <person name="Kowis A."/>
            <person name="Lee S."/>
            <person name="Lewis L.R."/>
            <person name="Margolis J."/>
            <person name="Morgan M."/>
            <person name="Nazareth L.V."/>
            <person name="Nguyen N."/>
            <person name="Okwuonu G."/>
            <person name="Parker D."/>
            <person name="Richards S."/>
            <person name="Ruiz S.J."/>
            <person name="Santibanez J."/>
            <person name="Savard J."/>
            <person name="Scherer S.E."/>
            <person name="Schneider B."/>
            <person name="Sodergren E."/>
            <person name="Tautz D."/>
            <person name="Vattahil S."/>
            <person name="Villasana D."/>
            <person name="White C.S."/>
            <person name="Wright R."/>
            <person name="Park Y."/>
            <person name="Beeman R.W."/>
            <person name="Lord J."/>
            <person name="Oppert B."/>
            <person name="Lorenzen M."/>
            <person name="Brown S."/>
            <person name="Wang L."/>
            <person name="Savard J."/>
            <person name="Tautz D."/>
            <person name="Richards S."/>
            <person name="Weinstock G."/>
            <person name="Gibbs R.A."/>
            <person name="Liu Y."/>
            <person name="Worley K."/>
            <person name="Weinstock G."/>
            <person name="Elsik C.G."/>
            <person name="Reese J.T."/>
            <person name="Elhaik E."/>
            <person name="Landan G."/>
            <person name="Graur D."/>
            <person name="Arensburger P."/>
            <person name="Atkinson P."/>
            <person name="Beeman R.W."/>
            <person name="Beidler J."/>
            <person name="Brown S.J."/>
            <person name="Demuth J.P."/>
            <person name="Drury D.W."/>
            <person name="Du Y.Z."/>
            <person name="Fujiwara H."/>
            <person name="Lorenzen M."/>
            <person name="Maselli V."/>
            <person name="Osanai M."/>
            <person name="Park Y."/>
            <person name="Robertson H.M."/>
            <person name="Tu Z."/>
            <person name="Wang J.J."/>
            <person name="Wang S."/>
            <person name="Richards S."/>
            <person name="Song H."/>
            <person name="Zhang L."/>
            <person name="Sodergren E."/>
            <person name="Werner D."/>
            <person name="Stanke M."/>
            <person name="Morgenstern B."/>
            <person name="Solovyev V."/>
            <person name="Kosarev P."/>
            <person name="Brown G."/>
            <person name="Chen H.C."/>
            <person name="Ermolaeva O."/>
            <person name="Hlavina W."/>
            <person name="Kapustin Y."/>
            <person name="Kiryutin B."/>
            <person name="Kitts P."/>
            <person name="Maglott D."/>
            <person name="Pruitt K."/>
            <person name="Sapojnikov V."/>
            <person name="Souvorov A."/>
            <person name="Mackey A.J."/>
            <person name="Waterhouse R.M."/>
            <person name="Wyder S."/>
            <person name="Zdobnov E.M."/>
            <person name="Zdobnov E.M."/>
            <person name="Wyder S."/>
            <person name="Kriventseva E.V."/>
            <person name="Kadowaki T."/>
            <person name="Bork P."/>
            <person name="Aranda M."/>
            <person name="Bao R."/>
            <person name="Beermann A."/>
            <person name="Berns N."/>
            <person name="Bolognesi R."/>
            <person name="Bonneton F."/>
            <person name="Bopp D."/>
            <person name="Brown S.J."/>
            <person name="Bucher G."/>
            <person name="Butts T."/>
            <person name="Chaumot A."/>
            <person name="Denell R.E."/>
            <person name="Ferrier D.E."/>
            <person name="Friedrich M."/>
            <person name="Gordon C.M."/>
            <person name="Jindra M."/>
            <person name="Klingler M."/>
            <person name="Lan Q."/>
            <person name="Lattorff H.M."/>
            <person name="Laudet V."/>
            <person name="von Levetsow C."/>
            <person name="Liu Z."/>
            <person name="Lutz R."/>
            <person name="Lynch J.A."/>
            <person name="da Fonseca R.N."/>
            <person name="Posnien N."/>
            <person name="Reuter R."/>
            <person name="Roth S."/>
            <person name="Savard J."/>
            <person name="Schinko J.B."/>
            <person name="Schmitt C."/>
            <person name="Schoppmeier M."/>
            <person name="Schroder R."/>
            <person name="Shippy T.D."/>
            <person name="Simonnet F."/>
            <person name="Marques-Souza H."/>
            <person name="Tautz D."/>
            <person name="Tomoyasu Y."/>
            <person name="Trauner J."/>
            <person name="Van der Zee M."/>
            <person name="Vervoort M."/>
            <person name="Wittkopp N."/>
            <person name="Wimmer E.A."/>
            <person name="Yang X."/>
            <person name="Jones A.K."/>
            <person name="Sattelle D.B."/>
            <person name="Ebert P.R."/>
            <person name="Nelson D."/>
            <person name="Scott J.G."/>
            <person name="Beeman R.W."/>
            <person name="Muthukrishnan S."/>
            <person name="Kramer K.J."/>
            <person name="Arakane Y."/>
            <person name="Beeman R.W."/>
            <person name="Zhu Q."/>
            <person name="Hogenkamp D."/>
            <person name="Dixit R."/>
            <person name="Oppert B."/>
            <person name="Jiang H."/>
            <person name="Zou Z."/>
            <person name="Marshall J."/>
            <person name="Elpidina E."/>
            <person name="Vinokurov K."/>
            <person name="Oppert C."/>
            <person name="Zou Z."/>
            <person name="Evans J."/>
            <person name="Lu Z."/>
            <person name="Zhao P."/>
            <person name="Sumathipala N."/>
            <person name="Altincicek B."/>
            <person name="Vilcinskas A."/>
            <person name="Williams M."/>
            <person name="Hultmark D."/>
            <person name="Hetru C."/>
            <person name="Jiang H."/>
            <person name="Grimmelikhuijzen C.J."/>
            <person name="Hauser F."/>
            <person name="Cazzamali G."/>
            <person name="Williamson M."/>
            <person name="Park Y."/>
            <person name="Li B."/>
            <person name="Tanaka Y."/>
            <person name="Predel R."/>
            <person name="Neupert S."/>
            <person name="Schachtner J."/>
            <person name="Verleyen P."/>
            <person name="Raible F."/>
            <person name="Bork P."/>
            <person name="Friedrich M."/>
            <person name="Walden K.K."/>
            <person name="Robertson H.M."/>
            <person name="Angeli S."/>
            <person name="Foret S."/>
            <person name="Bucher G."/>
            <person name="Schuetz S."/>
            <person name="Maleszka R."/>
            <person name="Wimmer E.A."/>
            <person name="Beeman R.W."/>
            <person name="Lorenzen M."/>
            <person name="Tomoyasu Y."/>
            <person name="Miller S.C."/>
            <person name="Grossmann D."/>
            <person name="Bucher G."/>
        </authorList>
    </citation>
    <scope>NUCLEOTIDE SEQUENCE [LARGE SCALE GENOMIC DNA]</scope>
    <source>
        <strain evidence="5 6">Georgia GA2</strain>
    </source>
</reference>
<dbReference type="SUPFAM" id="SSF64268">
    <property type="entry name" value="PX domain"/>
    <property type="match status" value="1"/>
</dbReference>
<dbReference type="CDD" id="cd07277">
    <property type="entry name" value="PX_RUN"/>
    <property type="match status" value="1"/>
</dbReference>
<keyword evidence="6" id="KW-1185">Reference proteome</keyword>
<dbReference type="SUPFAM" id="SSF140741">
    <property type="entry name" value="RUN domain-like"/>
    <property type="match status" value="1"/>
</dbReference>
<evidence type="ECO:0000256" key="1">
    <source>
        <dbReference type="SAM" id="Coils"/>
    </source>
</evidence>
<dbReference type="OMA" id="TIPHVKL"/>
<feature type="region of interest" description="Disordered" evidence="2">
    <location>
        <begin position="588"/>
        <end position="609"/>
    </location>
</feature>
<feature type="coiled-coil region" evidence="1">
    <location>
        <begin position="347"/>
        <end position="388"/>
    </location>
</feature>
<evidence type="ECO:0000259" key="4">
    <source>
        <dbReference type="PROSITE" id="PS50826"/>
    </source>
</evidence>
<dbReference type="GO" id="GO:0035091">
    <property type="term" value="F:phosphatidylinositol binding"/>
    <property type="evidence" value="ECO:0007669"/>
    <property type="project" value="InterPro"/>
</dbReference>
<feature type="domain" description="RUN" evidence="4">
    <location>
        <begin position="49"/>
        <end position="189"/>
    </location>
</feature>
<dbReference type="SMART" id="SM00312">
    <property type="entry name" value="PX"/>
    <property type="match status" value="1"/>
</dbReference>
<dbReference type="FunCoup" id="D6X1C9">
    <property type="interactions" value="118"/>
</dbReference>
<dbReference type="Gene3D" id="3.30.1520.10">
    <property type="entry name" value="Phox-like domain"/>
    <property type="match status" value="1"/>
</dbReference>
<dbReference type="PhylomeDB" id="D6X1C9"/>
<dbReference type="Pfam" id="PF02759">
    <property type="entry name" value="RUN"/>
    <property type="match status" value="1"/>
</dbReference>
<feature type="domain" description="PX" evidence="3">
    <location>
        <begin position="468"/>
        <end position="587"/>
    </location>
</feature>
<dbReference type="EMBL" id="KQ971372">
    <property type="protein sequence ID" value="EFA10613.1"/>
    <property type="molecule type" value="Genomic_DNA"/>
</dbReference>
<dbReference type="eggNOG" id="KOG4381">
    <property type="taxonomic scope" value="Eukaryota"/>
</dbReference>
<organism evidence="5 6">
    <name type="scientific">Tribolium castaneum</name>
    <name type="common">Red flour beetle</name>
    <dbReference type="NCBI Taxonomy" id="7070"/>
    <lineage>
        <taxon>Eukaryota</taxon>
        <taxon>Metazoa</taxon>
        <taxon>Ecdysozoa</taxon>
        <taxon>Arthropoda</taxon>
        <taxon>Hexapoda</taxon>
        <taxon>Insecta</taxon>
        <taxon>Pterygota</taxon>
        <taxon>Neoptera</taxon>
        <taxon>Endopterygota</taxon>
        <taxon>Coleoptera</taxon>
        <taxon>Polyphaga</taxon>
        <taxon>Cucujiformia</taxon>
        <taxon>Tenebrionidae</taxon>
        <taxon>Tenebrionidae incertae sedis</taxon>
        <taxon>Tribolium</taxon>
    </lineage>
</organism>
<accession>D6X1C9</accession>
<dbReference type="PROSITE" id="PS50195">
    <property type="entry name" value="PX"/>
    <property type="match status" value="1"/>
</dbReference>
<feature type="compositionally biased region" description="Low complexity" evidence="2">
    <location>
        <begin position="239"/>
        <end position="266"/>
    </location>
</feature>
<dbReference type="InterPro" id="IPR037213">
    <property type="entry name" value="Run_dom_sf"/>
</dbReference>
<dbReference type="InterPro" id="IPR036871">
    <property type="entry name" value="PX_dom_sf"/>
</dbReference>
<dbReference type="STRING" id="7070.D6X1C9"/>
<keyword evidence="1" id="KW-0175">Coiled coil</keyword>
<evidence type="ECO:0000256" key="2">
    <source>
        <dbReference type="SAM" id="MobiDB-lite"/>
    </source>
</evidence>
<dbReference type="Pfam" id="PF00787">
    <property type="entry name" value="PX"/>
    <property type="match status" value="1"/>
</dbReference>
<name>D6X1C9_TRICA</name>
<dbReference type="InterPro" id="IPR047329">
    <property type="entry name" value="RUN_SNX29"/>
</dbReference>